<evidence type="ECO:0000313" key="20">
    <source>
        <dbReference type="EMBL" id="OGI45208.1"/>
    </source>
</evidence>
<comment type="pathway">
    <text evidence="2">Energy metabolism; oxidative phosphorylation.</text>
</comment>
<dbReference type="InterPro" id="IPR036927">
    <property type="entry name" value="Cyt_c_oxase-like_su1_sf"/>
</dbReference>
<gene>
    <name evidence="20" type="ORF">A2637_02405</name>
</gene>
<evidence type="ECO:0000256" key="8">
    <source>
        <dbReference type="ARBA" id="ARBA00022692"/>
    </source>
</evidence>
<dbReference type="Pfam" id="PF00115">
    <property type="entry name" value="COX1"/>
    <property type="match status" value="1"/>
</dbReference>
<dbReference type="PANTHER" id="PTHR10422">
    <property type="entry name" value="CYTOCHROME C OXIDASE SUBUNIT 1"/>
    <property type="match status" value="1"/>
</dbReference>
<dbReference type="PRINTS" id="PR01165">
    <property type="entry name" value="CYCOXIDASEI"/>
</dbReference>
<feature type="transmembrane region" description="Helical" evidence="18">
    <location>
        <begin position="397"/>
        <end position="416"/>
    </location>
</feature>
<reference evidence="20 21" key="1">
    <citation type="journal article" date="2016" name="Nat. Commun.">
        <title>Thousands of microbial genomes shed light on interconnected biogeochemical processes in an aquifer system.</title>
        <authorList>
            <person name="Anantharaman K."/>
            <person name="Brown C.T."/>
            <person name="Hug L.A."/>
            <person name="Sharon I."/>
            <person name="Castelle C.J."/>
            <person name="Probst A.J."/>
            <person name="Thomas B.C."/>
            <person name="Singh A."/>
            <person name="Wilkins M.J."/>
            <person name="Karaoz U."/>
            <person name="Brodie E.L."/>
            <person name="Williams K.H."/>
            <person name="Hubbard S.S."/>
            <person name="Banfield J.F."/>
        </authorList>
    </citation>
    <scope>NUCLEOTIDE SEQUENCE [LARGE SCALE GENOMIC DNA]</scope>
</reference>
<comment type="similarity">
    <text evidence="3 17">Belongs to the heme-copper respiratory oxidase family.</text>
</comment>
<evidence type="ECO:0000256" key="11">
    <source>
        <dbReference type="ARBA" id="ARBA00022982"/>
    </source>
</evidence>
<dbReference type="GO" id="GO:0020037">
    <property type="term" value="F:heme binding"/>
    <property type="evidence" value="ECO:0007669"/>
    <property type="project" value="InterPro"/>
</dbReference>
<evidence type="ECO:0000256" key="5">
    <source>
        <dbReference type="ARBA" id="ARBA00022448"/>
    </source>
</evidence>
<dbReference type="FunFam" id="1.20.210.10:FF:000004">
    <property type="entry name" value="Cytochrome c oxidase subunit 1"/>
    <property type="match status" value="1"/>
</dbReference>
<feature type="transmembrane region" description="Helical" evidence="18">
    <location>
        <begin position="469"/>
        <end position="492"/>
    </location>
</feature>
<evidence type="ECO:0000256" key="9">
    <source>
        <dbReference type="ARBA" id="ARBA00022723"/>
    </source>
</evidence>
<keyword evidence="10" id="KW-1278">Translocase</keyword>
<feature type="transmembrane region" description="Helical" evidence="18">
    <location>
        <begin position="75"/>
        <end position="99"/>
    </location>
</feature>
<evidence type="ECO:0000256" key="6">
    <source>
        <dbReference type="ARBA" id="ARBA00022617"/>
    </source>
</evidence>
<evidence type="ECO:0000256" key="2">
    <source>
        <dbReference type="ARBA" id="ARBA00004673"/>
    </source>
</evidence>
<dbReference type="PANTHER" id="PTHR10422:SF18">
    <property type="entry name" value="CYTOCHROME C OXIDASE SUBUNIT 1"/>
    <property type="match status" value="1"/>
</dbReference>
<comment type="subcellular location">
    <subcellularLocation>
        <location evidence="1">Membrane</location>
        <topology evidence="1">Multi-pass membrane protein</topology>
    </subcellularLocation>
</comment>
<evidence type="ECO:0000256" key="13">
    <source>
        <dbReference type="ARBA" id="ARBA00023004"/>
    </source>
</evidence>
<evidence type="ECO:0000256" key="17">
    <source>
        <dbReference type="RuleBase" id="RU000370"/>
    </source>
</evidence>
<evidence type="ECO:0000256" key="4">
    <source>
        <dbReference type="ARBA" id="ARBA00012949"/>
    </source>
</evidence>
<evidence type="ECO:0000256" key="12">
    <source>
        <dbReference type="ARBA" id="ARBA00022989"/>
    </source>
</evidence>
<dbReference type="GO" id="GO:0004129">
    <property type="term" value="F:cytochrome-c oxidase activity"/>
    <property type="evidence" value="ECO:0007669"/>
    <property type="project" value="UniProtKB-EC"/>
</dbReference>
<dbReference type="Proteomes" id="UP000179360">
    <property type="component" value="Unassembled WGS sequence"/>
</dbReference>
<protein>
    <recommendedName>
        <fullName evidence="4">cytochrome-c oxidase</fullName>
        <ecNumber evidence="4">7.1.1.9</ecNumber>
    </recommendedName>
</protein>
<feature type="transmembrane region" description="Helical" evidence="18">
    <location>
        <begin position="206"/>
        <end position="230"/>
    </location>
</feature>
<keyword evidence="11 17" id="KW-0249">Electron transport</keyword>
<evidence type="ECO:0000313" key="21">
    <source>
        <dbReference type="Proteomes" id="UP000179360"/>
    </source>
</evidence>
<feature type="transmembrane region" description="Helical" evidence="18">
    <location>
        <begin position="33"/>
        <end position="54"/>
    </location>
</feature>
<evidence type="ECO:0000256" key="18">
    <source>
        <dbReference type="SAM" id="Phobius"/>
    </source>
</evidence>
<evidence type="ECO:0000256" key="14">
    <source>
        <dbReference type="ARBA" id="ARBA00023008"/>
    </source>
</evidence>
<keyword evidence="5 17" id="KW-0813">Transport</keyword>
<keyword evidence="15 18" id="KW-0472">Membrane</keyword>
<dbReference type="GO" id="GO:0022904">
    <property type="term" value="P:respiratory electron transport chain"/>
    <property type="evidence" value="ECO:0007669"/>
    <property type="project" value="TreeGrafter"/>
</dbReference>
<feature type="transmembrane region" description="Helical" evidence="18">
    <location>
        <begin position="119"/>
        <end position="144"/>
    </location>
</feature>
<keyword evidence="9" id="KW-0479">Metal-binding</keyword>
<dbReference type="SUPFAM" id="SSF81442">
    <property type="entry name" value="Cytochrome c oxidase subunit I-like"/>
    <property type="match status" value="1"/>
</dbReference>
<evidence type="ECO:0000256" key="10">
    <source>
        <dbReference type="ARBA" id="ARBA00022967"/>
    </source>
</evidence>
<evidence type="ECO:0000256" key="3">
    <source>
        <dbReference type="ARBA" id="ARBA00009578"/>
    </source>
</evidence>
<dbReference type="GO" id="GO:0016020">
    <property type="term" value="C:membrane"/>
    <property type="evidence" value="ECO:0007669"/>
    <property type="project" value="UniProtKB-SubCell"/>
</dbReference>
<evidence type="ECO:0000256" key="15">
    <source>
        <dbReference type="ARBA" id="ARBA00023136"/>
    </source>
</evidence>
<dbReference type="EMBL" id="MFSY01000089">
    <property type="protein sequence ID" value="OGI45208.1"/>
    <property type="molecule type" value="Genomic_DNA"/>
</dbReference>
<comment type="catalytic activity">
    <reaction evidence="16">
        <text>4 Fe(II)-[cytochrome c] + O2 + 8 H(+)(in) = 4 Fe(III)-[cytochrome c] + 2 H2O + 4 H(+)(out)</text>
        <dbReference type="Rhea" id="RHEA:11436"/>
        <dbReference type="Rhea" id="RHEA-COMP:10350"/>
        <dbReference type="Rhea" id="RHEA-COMP:14399"/>
        <dbReference type="ChEBI" id="CHEBI:15377"/>
        <dbReference type="ChEBI" id="CHEBI:15378"/>
        <dbReference type="ChEBI" id="CHEBI:15379"/>
        <dbReference type="ChEBI" id="CHEBI:29033"/>
        <dbReference type="ChEBI" id="CHEBI:29034"/>
        <dbReference type="EC" id="7.1.1.9"/>
    </reaction>
</comment>
<dbReference type="GO" id="GO:0009060">
    <property type="term" value="P:aerobic respiration"/>
    <property type="evidence" value="ECO:0007669"/>
    <property type="project" value="InterPro"/>
</dbReference>
<feature type="domain" description="Cytochrome oxidase subunit I profile" evidence="19">
    <location>
        <begin position="23"/>
        <end position="533"/>
    </location>
</feature>
<dbReference type="InterPro" id="IPR023616">
    <property type="entry name" value="Cyt_c_oxase-like_su1_dom"/>
</dbReference>
<comment type="caution">
    <text evidence="20">The sequence shown here is derived from an EMBL/GenBank/DDBJ whole genome shotgun (WGS) entry which is preliminary data.</text>
</comment>
<keyword evidence="7 17" id="KW-0679">Respiratory chain</keyword>
<organism evidence="20 21">
    <name type="scientific">Candidatus Muproteobacteria bacterium RIFCSPHIGHO2_01_FULL_65_16</name>
    <dbReference type="NCBI Taxonomy" id="1817764"/>
    <lineage>
        <taxon>Bacteria</taxon>
        <taxon>Pseudomonadati</taxon>
        <taxon>Pseudomonadota</taxon>
        <taxon>Candidatus Muproteobacteria</taxon>
    </lineage>
</organism>
<evidence type="ECO:0000256" key="16">
    <source>
        <dbReference type="ARBA" id="ARBA00047816"/>
    </source>
</evidence>
<evidence type="ECO:0000256" key="7">
    <source>
        <dbReference type="ARBA" id="ARBA00022660"/>
    </source>
</evidence>
<dbReference type="AlphaFoldDB" id="A0A1F6TJE5"/>
<evidence type="ECO:0000256" key="1">
    <source>
        <dbReference type="ARBA" id="ARBA00004141"/>
    </source>
</evidence>
<keyword evidence="8 17" id="KW-0812">Transmembrane</keyword>
<keyword evidence="6 17" id="KW-0349">Heme</keyword>
<dbReference type="InterPro" id="IPR023615">
    <property type="entry name" value="Cyt_c_Oxase_su1_BS"/>
</dbReference>
<dbReference type="PROSITE" id="PS50855">
    <property type="entry name" value="COX1"/>
    <property type="match status" value="1"/>
</dbReference>
<accession>A0A1F6TJE5</accession>
<keyword evidence="13" id="KW-0408">Iron</keyword>
<dbReference type="STRING" id="1817764.A2637_02405"/>
<feature type="transmembrane region" description="Helical" evidence="18">
    <location>
        <begin position="428"/>
        <end position="449"/>
    </location>
</feature>
<sequence length="533" mass="58664">MTAATNAASHDTQHGHPTGLWRWLTTTNHKDLGTLYLTFALVMFLVGGVMILLVRAELLLPGLQVLDPNLYNQLVTLHGLVMVFGAIMPAATGLNNYLIPLMIGAPDMALPRVNNWGFWILPPAAVMLLLPFFLAFFGVGDGAAAGGWTLHNSPLSLQAGIGMDFTILAVHLLGISSVSGAINVIVTVFNMRAPGMTLTKMPLFVWSWLVTAVLIVLVLPVLSAVVTMLLTDRHFGTHFFIAAGGGDPIMFQHIFWFFGHPEVYIVVLPFWGLLPHILATFARKPVYGYKAQIYAFWGVGILGSIVWAHHMLTSGMPLAGNLYFMYATMSVSIPTAVLIFCWIATIWRGSMTFETPMLFALGAIAMFGIAGLTGLVLPDVAANAQYHNSYFVVAHFHYPFFGTAVLVMMAAAYYWLPKMTGYMYDEKLGRLHFWLTLVFFNVTFVPQFFAGLDGMPRHVADYALRFTEFNVISSVGAFLLGAVQLLFLYNIVQSIRGRGARATDRVWEGAEGLEFTLPSPPPYHSFTTPPVVK</sequence>
<evidence type="ECO:0000259" key="19">
    <source>
        <dbReference type="PROSITE" id="PS50855"/>
    </source>
</evidence>
<feature type="transmembrane region" description="Helical" evidence="18">
    <location>
        <begin position="324"/>
        <end position="345"/>
    </location>
</feature>
<feature type="transmembrane region" description="Helical" evidence="18">
    <location>
        <begin position="357"/>
        <end position="377"/>
    </location>
</feature>
<proteinExistence type="inferred from homology"/>
<dbReference type="EC" id="7.1.1.9" evidence="4"/>
<dbReference type="PROSITE" id="PS00077">
    <property type="entry name" value="COX1_CUB"/>
    <property type="match status" value="1"/>
</dbReference>
<dbReference type="GO" id="GO:0015990">
    <property type="term" value="P:electron transport coupled proton transport"/>
    <property type="evidence" value="ECO:0007669"/>
    <property type="project" value="TreeGrafter"/>
</dbReference>
<feature type="transmembrane region" description="Helical" evidence="18">
    <location>
        <begin position="294"/>
        <end position="312"/>
    </location>
</feature>
<feature type="transmembrane region" description="Helical" evidence="18">
    <location>
        <begin position="165"/>
        <end position="186"/>
    </location>
</feature>
<keyword evidence="14" id="KW-0186">Copper</keyword>
<dbReference type="GO" id="GO:0046872">
    <property type="term" value="F:metal ion binding"/>
    <property type="evidence" value="ECO:0007669"/>
    <property type="project" value="UniProtKB-KW"/>
</dbReference>
<name>A0A1F6TJE5_9PROT</name>
<dbReference type="Gene3D" id="1.20.210.10">
    <property type="entry name" value="Cytochrome c oxidase-like, subunit I domain"/>
    <property type="match status" value="1"/>
</dbReference>
<keyword evidence="12 18" id="KW-1133">Transmembrane helix</keyword>
<dbReference type="InterPro" id="IPR000883">
    <property type="entry name" value="Cyt_C_Oxase_1"/>
</dbReference>